<keyword evidence="1" id="KW-0949">S-adenosyl-L-methionine</keyword>
<evidence type="ECO:0000256" key="2">
    <source>
        <dbReference type="ARBA" id="ARBA00022723"/>
    </source>
</evidence>
<proteinExistence type="predicted"/>
<evidence type="ECO:0000256" key="4">
    <source>
        <dbReference type="ARBA" id="ARBA00023014"/>
    </source>
</evidence>
<evidence type="ECO:0000313" key="6">
    <source>
        <dbReference type="EMBL" id="OGF68179.1"/>
    </source>
</evidence>
<dbReference type="Proteomes" id="UP000178943">
    <property type="component" value="Unassembled WGS sequence"/>
</dbReference>
<accession>A0A1F5VXL8</accession>
<gene>
    <name evidence="6" type="ORF">A2Y62_05295</name>
</gene>
<organism evidence="6 7">
    <name type="scientific">Candidatus Fischerbacteria bacterium RBG_13_37_8</name>
    <dbReference type="NCBI Taxonomy" id="1817863"/>
    <lineage>
        <taxon>Bacteria</taxon>
        <taxon>Candidatus Fischeribacteriota</taxon>
    </lineage>
</organism>
<keyword evidence="3" id="KW-0408">Iron</keyword>
<dbReference type="PANTHER" id="PTHR43075:SF1">
    <property type="entry name" value="FORMATE LYASE ACTIVATING ENZYME, PUTATIVE (AFU_ORTHOLOGUE AFUA_2G15630)-RELATED"/>
    <property type="match status" value="1"/>
</dbReference>
<dbReference type="InterPro" id="IPR007197">
    <property type="entry name" value="rSAM"/>
</dbReference>
<comment type="caution">
    <text evidence="6">The sequence shown here is derived from an EMBL/GenBank/DDBJ whole genome shotgun (WGS) entry which is preliminary data.</text>
</comment>
<reference evidence="6 7" key="1">
    <citation type="journal article" date="2016" name="Nat. Commun.">
        <title>Thousands of microbial genomes shed light on interconnected biogeochemical processes in an aquifer system.</title>
        <authorList>
            <person name="Anantharaman K."/>
            <person name="Brown C.T."/>
            <person name="Hug L.A."/>
            <person name="Sharon I."/>
            <person name="Castelle C.J."/>
            <person name="Probst A.J."/>
            <person name="Thomas B.C."/>
            <person name="Singh A."/>
            <person name="Wilkins M.J."/>
            <person name="Karaoz U."/>
            <person name="Brodie E.L."/>
            <person name="Williams K.H."/>
            <person name="Hubbard S.S."/>
            <person name="Banfield J.F."/>
        </authorList>
    </citation>
    <scope>NUCLEOTIDE SEQUENCE [LARGE SCALE GENOMIC DNA]</scope>
</reference>
<dbReference type="GO" id="GO:0046872">
    <property type="term" value="F:metal ion binding"/>
    <property type="evidence" value="ECO:0007669"/>
    <property type="project" value="UniProtKB-KW"/>
</dbReference>
<dbReference type="EMBL" id="MFGW01000010">
    <property type="protein sequence ID" value="OGF68179.1"/>
    <property type="molecule type" value="Genomic_DNA"/>
</dbReference>
<dbReference type="InterPro" id="IPR058240">
    <property type="entry name" value="rSAM_sf"/>
</dbReference>
<dbReference type="SFLD" id="SFLDS00029">
    <property type="entry name" value="Radical_SAM"/>
    <property type="match status" value="1"/>
</dbReference>
<feature type="domain" description="Radical SAM core" evidence="5">
    <location>
        <begin position="64"/>
        <end position="221"/>
    </location>
</feature>
<dbReference type="InterPro" id="IPR013785">
    <property type="entry name" value="Aldolase_TIM"/>
</dbReference>
<keyword evidence="2" id="KW-0479">Metal-binding</keyword>
<evidence type="ECO:0000256" key="3">
    <source>
        <dbReference type="ARBA" id="ARBA00023004"/>
    </source>
</evidence>
<dbReference type="Gene3D" id="3.20.20.70">
    <property type="entry name" value="Aldolase class I"/>
    <property type="match status" value="1"/>
</dbReference>
<name>A0A1F5VXL8_9BACT</name>
<dbReference type="AlphaFoldDB" id="A0A1F5VXL8"/>
<dbReference type="InterPro" id="IPR040085">
    <property type="entry name" value="MJ0674-like"/>
</dbReference>
<evidence type="ECO:0000256" key="1">
    <source>
        <dbReference type="ARBA" id="ARBA00022691"/>
    </source>
</evidence>
<evidence type="ECO:0000313" key="7">
    <source>
        <dbReference type="Proteomes" id="UP000178943"/>
    </source>
</evidence>
<dbReference type="PANTHER" id="PTHR43075">
    <property type="entry name" value="FORMATE LYASE ACTIVATING ENZYME, PUTATIVE (AFU_ORTHOLOGUE AFUA_2G15630)-RELATED"/>
    <property type="match status" value="1"/>
</dbReference>
<dbReference type="Pfam" id="PF04055">
    <property type="entry name" value="Radical_SAM"/>
    <property type="match status" value="1"/>
</dbReference>
<sequence>MNDWKEIRKDIIKAYKKCSLCAWDCRIDRFHEEGGCKIGSRSKIFFDGILLGEEISIIPTYGIFYMGCNLDCIFCEFGRCFERPWRSQRMSRDAVGARIVSRKDYFRTLSFVGGEPSLHLLSMINLLAYQDIGASSVKVLNSNMYFSVQAREILKEIIDVYIADFHFGNDNCASILSGAVEYCSQVMSNIKWALEAGKQVIFRHLLLPGHGVCCFRKVVDYFKEAPGAQFSLLTNYNPCHRTQGNATINRRLSAEEIERAERLLLERGINTETSQAISYKVNDDPGDEFHEIIIDKEGQIIIPYVTREMLLLAGELVPEDKQVRKRKKVLGL</sequence>
<protein>
    <recommendedName>
        <fullName evidence="5">Radical SAM core domain-containing protein</fullName>
    </recommendedName>
</protein>
<dbReference type="SUPFAM" id="SSF102114">
    <property type="entry name" value="Radical SAM enzymes"/>
    <property type="match status" value="1"/>
</dbReference>
<dbReference type="GO" id="GO:0003824">
    <property type="term" value="F:catalytic activity"/>
    <property type="evidence" value="ECO:0007669"/>
    <property type="project" value="InterPro"/>
</dbReference>
<evidence type="ECO:0000259" key="5">
    <source>
        <dbReference type="Pfam" id="PF04055"/>
    </source>
</evidence>
<dbReference type="STRING" id="1817863.A2Y62_05295"/>
<keyword evidence="4" id="KW-0411">Iron-sulfur</keyword>
<dbReference type="GO" id="GO:0051536">
    <property type="term" value="F:iron-sulfur cluster binding"/>
    <property type="evidence" value="ECO:0007669"/>
    <property type="project" value="UniProtKB-KW"/>
</dbReference>